<evidence type="ECO:0000313" key="2">
    <source>
        <dbReference type="EMBL" id="VAW95015.1"/>
    </source>
</evidence>
<evidence type="ECO:0000259" key="1">
    <source>
        <dbReference type="Pfam" id="PF03205"/>
    </source>
</evidence>
<dbReference type="InterPro" id="IPR052539">
    <property type="entry name" value="MGD_biosynthesis_adapter"/>
</dbReference>
<dbReference type="SUPFAM" id="SSF52540">
    <property type="entry name" value="P-loop containing nucleoside triphosphate hydrolases"/>
    <property type="match status" value="1"/>
</dbReference>
<gene>
    <name evidence="2" type="ORF">MNBD_GAMMA19-562</name>
</gene>
<dbReference type="GO" id="GO:0006777">
    <property type="term" value="P:Mo-molybdopterin cofactor biosynthetic process"/>
    <property type="evidence" value="ECO:0007669"/>
    <property type="project" value="InterPro"/>
</dbReference>
<dbReference type="EMBL" id="UOFV01000041">
    <property type="protein sequence ID" value="VAW95015.1"/>
    <property type="molecule type" value="Genomic_DNA"/>
</dbReference>
<dbReference type="NCBIfam" id="TIGR00176">
    <property type="entry name" value="mobB"/>
    <property type="match status" value="1"/>
</dbReference>
<accession>A0A3B0ZN72</accession>
<dbReference type="Gene3D" id="3.40.50.300">
    <property type="entry name" value="P-loop containing nucleotide triphosphate hydrolases"/>
    <property type="match status" value="1"/>
</dbReference>
<proteinExistence type="predicted"/>
<feature type="non-terminal residue" evidence="2">
    <location>
        <position position="110"/>
    </location>
</feature>
<name>A0A3B0ZN72_9ZZZZ</name>
<dbReference type="GO" id="GO:0005525">
    <property type="term" value="F:GTP binding"/>
    <property type="evidence" value="ECO:0007669"/>
    <property type="project" value="InterPro"/>
</dbReference>
<dbReference type="PANTHER" id="PTHR40072:SF1">
    <property type="entry name" value="MOLYBDOPTERIN-GUANINE DINUCLEOTIDE BIOSYNTHESIS ADAPTER PROTEIN"/>
    <property type="match status" value="1"/>
</dbReference>
<dbReference type="Pfam" id="PF03205">
    <property type="entry name" value="MobB"/>
    <property type="match status" value="1"/>
</dbReference>
<sequence>MLNNAIVPIIGFVAPSGTGKTQLLKALITRLKSKGFKVAVIKHSHHDFQIDKPGKDSYELRMSGATQMLIASKYRWALVNENENPEQEVTLNTLIKQLDQTTLDIILVEG</sequence>
<dbReference type="InterPro" id="IPR027417">
    <property type="entry name" value="P-loop_NTPase"/>
</dbReference>
<dbReference type="AlphaFoldDB" id="A0A3B0ZN72"/>
<dbReference type="InterPro" id="IPR004435">
    <property type="entry name" value="MobB_dom"/>
</dbReference>
<protein>
    <submittedName>
        <fullName evidence="2">Molybdopterin-guanine dinucleotide biosynthesis protein MobB</fullName>
    </submittedName>
</protein>
<dbReference type="PANTHER" id="PTHR40072">
    <property type="entry name" value="MOLYBDOPTERIN-GUANINE DINUCLEOTIDE BIOSYNTHESIS ADAPTER PROTEIN-RELATED"/>
    <property type="match status" value="1"/>
</dbReference>
<feature type="domain" description="Molybdopterin-guanine dinucleotide biosynthesis protein B (MobB)" evidence="1">
    <location>
        <begin position="9"/>
        <end position="110"/>
    </location>
</feature>
<reference evidence="2" key="1">
    <citation type="submission" date="2018-06" db="EMBL/GenBank/DDBJ databases">
        <authorList>
            <person name="Zhirakovskaya E."/>
        </authorList>
    </citation>
    <scope>NUCLEOTIDE SEQUENCE</scope>
</reference>
<organism evidence="2">
    <name type="scientific">hydrothermal vent metagenome</name>
    <dbReference type="NCBI Taxonomy" id="652676"/>
    <lineage>
        <taxon>unclassified sequences</taxon>
        <taxon>metagenomes</taxon>
        <taxon>ecological metagenomes</taxon>
    </lineage>
</organism>